<dbReference type="EMBL" id="JARQZJ010000046">
    <property type="protein sequence ID" value="KAK9878173.1"/>
    <property type="molecule type" value="Genomic_DNA"/>
</dbReference>
<dbReference type="Proteomes" id="UP001431783">
    <property type="component" value="Unassembled WGS sequence"/>
</dbReference>
<evidence type="ECO:0000256" key="1">
    <source>
        <dbReference type="SAM" id="MobiDB-lite"/>
    </source>
</evidence>
<feature type="region of interest" description="Disordered" evidence="1">
    <location>
        <begin position="73"/>
        <end position="92"/>
    </location>
</feature>
<sequence>MRIKYRPISANSEGGDECPYLGRLSCYVEACCSPEHYNSCKSHTVVKLTQNIKIGKPCEDRRNPRREHYQLDVRSTDLSHAPPDHPKPSCRNTELFRLNKF</sequence>
<organism evidence="2 3">
    <name type="scientific">Henosepilachna vigintioctopunctata</name>
    <dbReference type="NCBI Taxonomy" id="420089"/>
    <lineage>
        <taxon>Eukaryota</taxon>
        <taxon>Metazoa</taxon>
        <taxon>Ecdysozoa</taxon>
        <taxon>Arthropoda</taxon>
        <taxon>Hexapoda</taxon>
        <taxon>Insecta</taxon>
        <taxon>Pterygota</taxon>
        <taxon>Neoptera</taxon>
        <taxon>Endopterygota</taxon>
        <taxon>Coleoptera</taxon>
        <taxon>Polyphaga</taxon>
        <taxon>Cucujiformia</taxon>
        <taxon>Coccinelloidea</taxon>
        <taxon>Coccinellidae</taxon>
        <taxon>Epilachninae</taxon>
        <taxon>Epilachnini</taxon>
        <taxon>Henosepilachna</taxon>
    </lineage>
</organism>
<keyword evidence="3" id="KW-1185">Reference proteome</keyword>
<evidence type="ECO:0000313" key="3">
    <source>
        <dbReference type="Proteomes" id="UP001431783"/>
    </source>
</evidence>
<feature type="compositionally biased region" description="Basic and acidic residues" evidence="1">
    <location>
        <begin position="73"/>
        <end position="87"/>
    </location>
</feature>
<accession>A0AAW1UAS3</accession>
<reference evidence="2 3" key="1">
    <citation type="submission" date="2023-03" db="EMBL/GenBank/DDBJ databases">
        <title>Genome insight into feeding habits of ladybird beetles.</title>
        <authorList>
            <person name="Li H.-S."/>
            <person name="Huang Y.-H."/>
            <person name="Pang H."/>
        </authorList>
    </citation>
    <scope>NUCLEOTIDE SEQUENCE [LARGE SCALE GENOMIC DNA]</scope>
    <source>
        <strain evidence="2">SYSU_2023b</strain>
        <tissue evidence="2">Whole body</tissue>
    </source>
</reference>
<dbReference type="AlphaFoldDB" id="A0AAW1UAS3"/>
<evidence type="ECO:0000313" key="2">
    <source>
        <dbReference type="EMBL" id="KAK9878173.1"/>
    </source>
</evidence>
<proteinExistence type="predicted"/>
<name>A0AAW1UAS3_9CUCU</name>
<comment type="caution">
    <text evidence="2">The sequence shown here is derived from an EMBL/GenBank/DDBJ whole genome shotgun (WGS) entry which is preliminary data.</text>
</comment>
<gene>
    <name evidence="2" type="ORF">WA026_021189</name>
</gene>
<protein>
    <submittedName>
        <fullName evidence="2">Uncharacterized protein</fullName>
    </submittedName>
</protein>